<dbReference type="InterPro" id="IPR036063">
    <property type="entry name" value="Smr_dom_sf"/>
</dbReference>
<dbReference type="InterPro" id="IPR002625">
    <property type="entry name" value="Smr_dom"/>
</dbReference>
<evidence type="ECO:0000256" key="1">
    <source>
        <dbReference type="SAM" id="Coils"/>
    </source>
</evidence>
<keyword evidence="5" id="KW-1185">Reference proteome</keyword>
<dbReference type="Gene3D" id="3.30.1370.110">
    <property type="match status" value="1"/>
</dbReference>
<keyword evidence="1" id="KW-0175">Coiled coil</keyword>
<dbReference type="EMBL" id="BPQB01000076">
    <property type="protein sequence ID" value="GJE97746.1"/>
    <property type="molecule type" value="Genomic_DNA"/>
</dbReference>
<dbReference type="SUPFAM" id="SSF160443">
    <property type="entry name" value="SMR domain-like"/>
    <property type="match status" value="1"/>
</dbReference>
<dbReference type="Pfam" id="PF01713">
    <property type="entry name" value="Smr"/>
    <property type="match status" value="1"/>
</dbReference>
<gene>
    <name evidence="4" type="ORF">PsYK624_139670</name>
</gene>
<evidence type="ECO:0000256" key="2">
    <source>
        <dbReference type="SAM" id="MobiDB-lite"/>
    </source>
</evidence>
<feature type="coiled-coil region" evidence="1">
    <location>
        <begin position="409"/>
        <end position="469"/>
    </location>
</feature>
<feature type="region of interest" description="Disordered" evidence="2">
    <location>
        <begin position="128"/>
        <end position="189"/>
    </location>
</feature>
<feature type="region of interest" description="Disordered" evidence="2">
    <location>
        <begin position="219"/>
        <end position="393"/>
    </location>
</feature>
<dbReference type="AlphaFoldDB" id="A0A9P3GMI5"/>
<sequence length="568" mass="61999">MENIAAIGAGLGLRVLIDTVAGRTYTASVLIGLWEGIVLNHFLAKFPSSAEPILALGFRLFVDFLFTESLARLMIILLWTGLGMLLADVSVQLSADYRFRRLWRKTQQNLPVPLSNRSRSLPQRVRFYDNPEASGSGSGSATLSVASPGVPVRPTTTPVPGRYDQWSEATRSTGTDQSRTVSDAASATLETSEHARDFIAEFGQERSRTPSELEYVTLPAIPDAPDTPGPVPPAGRYPSRPLTGASYPTIPDDIADLPVELDRRSVGGSGLTTPPSQRSALAGLPEEDRPRVHSGLTSPEPVRSPLSVQTSGLPPTVSVPPPPEKVAEAQPMRLTLADPSPTSMPPPVAMPEPVAVSVSQLPNIPTPDDNVPNRNSDPPPTFEEAIKSPPIPDDLSVMDQDSVISGADKQAVIARADDMRKKAREQEKERDRIRQAWRKAEREGRFFDALRLEIELEDAQAQVDSLHAKAARRYFHAHNLERSSHEVDVHRLTSAEAITHVRKGLRQALIQESPELRVIVGKGLHSKNNQPVLKKAIMDELKNKYRITATEDPKNAGVLIIKMPPPPS</sequence>
<protein>
    <recommendedName>
        <fullName evidence="3">Smr domain-containing protein</fullName>
    </recommendedName>
</protein>
<organism evidence="4 5">
    <name type="scientific">Phanerochaete sordida</name>
    <dbReference type="NCBI Taxonomy" id="48140"/>
    <lineage>
        <taxon>Eukaryota</taxon>
        <taxon>Fungi</taxon>
        <taxon>Dikarya</taxon>
        <taxon>Basidiomycota</taxon>
        <taxon>Agaricomycotina</taxon>
        <taxon>Agaricomycetes</taxon>
        <taxon>Polyporales</taxon>
        <taxon>Phanerochaetaceae</taxon>
        <taxon>Phanerochaete</taxon>
    </lineage>
</organism>
<evidence type="ECO:0000313" key="5">
    <source>
        <dbReference type="Proteomes" id="UP000703269"/>
    </source>
</evidence>
<dbReference type="InterPro" id="IPR053020">
    <property type="entry name" value="Smr_domain_protein"/>
</dbReference>
<feature type="compositionally biased region" description="Pro residues" evidence="2">
    <location>
        <begin position="225"/>
        <end position="235"/>
    </location>
</feature>
<accession>A0A9P3GMI5</accession>
<reference evidence="4 5" key="1">
    <citation type="submission" date="2021-08" db="EMBL/GenBank/DDBJ databases">
        <title>Draft Genome Sequence of Phanerochaete sordida strain YK-624.</title>
        <authorList>
            <person name="Mori T."/>
            <person name="Dohra H."/>
            <person name="Suzuki T."/>
            <person name="Kawagishi H."/>
            <person name="Hirai H."/>
        </authorList>
    </citation>
    <scope>NUCLEOTIDE SEQUENCE [LARGE SCALE GENOMIC DNA]</scope>
    <source>
        <strain evidence="4 5">YK-624</strain>
    </source>
</reference>
<dbReference type="PROSITE" id="PS50828">
    <property type="entry name" value="SMR"/>
    <property type="match status" value="1"/>
</dbReference>
<feature type="domain" description="Smr" evidence="3">
    <location>
        <begin position="487"/>
        <end position="564"/>
    </location>
</feature>
<feature type="compositionally biased region" description="Low complexity" evidence="2">
    <location>
        <begin position="133"/>
        <end position="162"/>
    </location>
</feature>
<dbReference type="SMART" id="SM00463">
    <property type="entry name" value="SMR"/>
    <property type="match status" value="1"/>
</dbReference>
<dbReference type="PANTHER" id="PTHR47417:SF1">
    <property type="entry name" value="SMR DOMAIN-CONTAINING PROTEIN YPL199C"/>
    <property type="match status" value="1"/>
</dbReference>
<dbReference type="Proteomes" id="UP000703269">
    <property type="component" value="Unassembled WGS sequence"/>
</dbReference>
<feature type="compositionally biased region" description="Polar residues" evidence="2">
    <location>
        <begin position="167"/>
        <end position="189"/>
    </location>
</feature>
<dbReference type="OrthoDB" id="3231855at2759"/>
<name>A0A9P3GMI5_9APHY</name>
<comment type="caution">
    <text evidence="4">The sequence shown here is derived from an EMBL/GenBank/DDBJ whole genome shotgun (WGS) entry which is preliminary data.</text>
</comment>
<evidence type="ECO:0000259" key="3">
    <source>
        <dbReference type="PROSITE" id="PS50828"/>
    </source>
</evidence>
<dbReference type="PANTHER" id="PTHR47417">
    <property type="entry name" value="SMR DOMAIN-CONTAINING PROTEIN YPL199C"/>
    <property type="match status" value="1"/>
</dbReference>
<proteinExistence type="predicted"/>
<evidence type="ECO:0000313" key="4">
    <source>
        <dbReference type="EMBL" id="GJE97746.1"/>
    </source>
</evidence>